<dbReference type="CDD" id="cd02976">
    <property type="entry name" value="NrdH"/>
    <property type="match status" value="1"/>
</dbReference>
<dbReference type="SUPFAM" id="SSF52833">
    <property type="entry name" value="Thioredoxin-like"/>
    <property type="match status" value="1"/>
</dbReference>
<evidence type="ECO:0000259" key="1">
    <source>
        <dbReference type="Pfam" id="PF00462"/>
    </source>
</evidence>
<dbReference type="Gene3D" id="3.40.30.10">
    <property type="entry name" value="Glutaredoxin"/>
    <property type="match status" value="1"/>
</dbReference>
<dbReference type="EMBL" id="SOFF01000028">
    <property type="protein sequence ID" value="TFB90003.1"/>
    <property type="molecule type" value="Genomic_DNA"/>
</dbReference>
<keyword evidence="3" id="KW-1185">Reference proteome</keyword>
<dbReference type="AlphaFoldDB" id="A0A1H8KJG0"/>
<feature type="domain" description="Glutaredoxin" evidence="1">
    <location>
        <begin position="6"/>
        <end position="58"/>
    </location>
</feature>
<evidence type="ECO:0000313" key="3">
    <source>
        <dbReference type="Proteomes" id="UP000297654"/>
    </source>
</evidence>
<reference evidence="2 3" key="1">
    <citation type="submission" date="2019-03" db="EMBL/GenBank/DDBJ databases">
        <title>Genomics of glacier-inhabiting Cryobacterium strains.</title>
        <authorList>
            <person name="Liu Q."/>
            <person name="Xin Y.-H."/>
        </authorList>
    </citation>
    <scope>NUCLEOTIDE SEQUENCE [LARGE SCALE GENOMIC DNA]</scope>
    <source>
        <strain evidence="2 3">Hh15</strain>
    </source>
</reference>
<evidence type="ECO:0000313" key="2">
    <source>
        <dbReference type="EMBL" id="TFB90003.1"/>
    </source>
</evidence>
<protein>
    <submittedName>
        <fullName evidence="2">NrdH-redoxin</fullName>
    </submittedName>
</protein>
<dbReference type="Pfam" id="PF00462">
    <property type="entry name" value="Glutaredoxin"/>
    <property type="match status" value="1"/>
</dbReference>
<dbReference type="Proteomes" id="UP000297654">
    <property type="component" value="Unassembled WGS sequence"/>
</dbReference>
<accession>A0A1H8KJG0</accession>
<sequence>MIEPLTVYTLPNCMQCTMTTRALDAANLPYTVIDLTTDKRATDLMHQFGYTSAPVVVARAVSWSGFRPDWIAKMAAARDRPAFTGE</sequence>
<dbReference type="InterPro" id="IPR002109">
    <property type="entry name" value="Glutaredoxin"/>
</dbReference>
<dbReference type="OrthoDB" id="5117934at2"/>
<comment type="caution">
    <text evidence="2">The sequence shown here is derived from an EMBL/GenBank/DDBJ whole genome shotgun (WGS) entry which is preliminary data.</text>
</comment>
<dbReference type="PROSITE" id="PS51354">
    <property type="entry name" value="GLUTAREDOXIN_2"/>
    <property type="match status" value="1"/>
</dbReference>
<dbReference type="STRING" id="1424661.SAMN05216281_11967"/>
<dbReference type="RefSeq" id="WP_092111987.1">
    <property type="nucleotide sequence ID" value="NZ_FOCN01000019.1"/>
</dbReference>
<gene>
    <name evidence="2" type="ORF">E3O10_07765</name>
</gene>
<proteinExistence type="predicted"/>
<organism evidence="2 3">
    <name type="scientific">Cryobacterium luteum</name>
    <dbReference type="NCBI Taxonomy" id="1424661"/>
    <lineage>
        <taxon>Bacteria</taxon>
        <taxon>Bacillati</taxon>
        <taxon>Actinomycetota</taxon>
        <taxon>Actinomycetes</taxon>
        <taxon>Micrococcales</taxon>
        <taxon>Microbacteriaceae</taxon>
        <taxon>Cryobacterium</taxon>
    </lineage>
</organism>
<dbReference type="InterPro" id="IPR036249">
    <property type="entry name" value="Thioredoxin-like_sf"/>
</dbReference>
<name>A0A1H8KJG0_9MICO</name>